<dbReference type="Proteomes" id="UP000287168">
    <property type="component" value="Unassembled WGS sequence"/>
</dbReference>
<organism evidence="1 2">
    <name type="scientific">Falsigemmobacter intermedius</name>
    <dbReference type="NCBI Taxonomy" id="1553448"/>
    <lineage>
        <taxon>Bacteria</taxon>
        <taxon>Pseudomonadati</taxon>
        <taxon>Pseudomonadota</taxon>
        <taxon>Alphaproteobacteria</taxon>
        <taxon>Rhodobacterales</taxon>
        <taxon>Paracoccaceae</taxon>
        <taxon>Falsigemmobacter</taxon>
    </lineage>
</organism>
<comment type="caution">
    <text evidence="1">The sequence shown here is derived from an EMBL/GenBank/DDBJ whole genome shotgun (WGS) entry which is preliminary data.</text>
</comment>
<dbReference type="RefSeq" id="WP_128490761.1">
    <property type="nucleotide sequence ID" value="NZ_JBHLXB010000169.1"/>
</dbReference>
<dbReference type="AlphaFoldDB" id="A0A3S3U924"/>
<proteinExistence type="predicted"/>
<evidence type="ECO:0000313" key="2">
    <source>
        <dbReference type="Proteomes" id="UP000287168"/>
    </source>
</evidence>
<keyword evidence="2" id="KW-1185">Reference proteome</keyword>
<sequence length="67" mass="7400">MKLSLAAEFSVNIDLIFNNQTPPTIRPATSSLISQEAPMKRFDRIVATSALGVAVIQLAHNFGWLTW</sequence>
<name>A0A3S3U924_9RHOB</name>
<evidence type="ECO:0000313" key="1">
    <source>
        <dbReference type="EMBL" id="RWY37122.1"/>
    </source>
</evidence>
<gene>
    <name evidence="1" type="ORF">EP867_17545</name>
</gene>
<protein>
    <submittedName>
        <fullName evidence="1">Uncharacterized protein</fullName>
    </submittedName>
</protein>
<reference evidence="1 2" key="1">
    <citation type="journal article" date="2015" name="Int. J. Syst. Evol. Microbiol.">
        <title>Gemmobacter intermedius sp. nov., isolated from a white stork (Ciconia ciconia).</title>
        <authorList>
            <person name="Kampfer P."/>
            <person name="Jerzak L."/>
            <person name="Wilharm G."/>
            <person name="Golke J."/>
            <person name="Busse H.J."/>
            <person name="Glaeser S.P."/>
        </authorList>
    </citation>
    <scope>NUCLEOTIDE SEQUENCE [LARGE SCALE GENOMIC DNA]</scope>
    <source>
        <strain evidence="1 2">119/4</strain>
    </source>
</reference>
<dbReference type="EMBL" id="SBLC01000052">
    <property type="protein sequence ID" value="RWY37122.1"/>
    <property type="molecule type" value="Genomic_DNA"/>
</dbReference>
<accession>A0A3S3U924</accession>